<dbReference type="SUPFAM" id="SSF56784">
    <property type="entry name" value="HAD-like"/>
    <property type="match status" value="1"/>
</dbReference>
<dbReference type="InterPro" id="IPR023214">
    <property type="entry name" value="HAD_sf"/>
</dbReference>
<accession>A0A6G7B335</accession>
<name>A0A6G7B335_9LACO</name>
<organism evidence="1 2">
    <name type="scientific">Lactobacillus iners</name>
    <dbReference type="NCBI Taxonomy" id="147802"/>
    <lineage>
        <taxon>Bacteria</taxon>
        <taxon>Bacillati</taxon>
        <taxon>Bacillota</taxon>
        <taxon>Bacilli</taxon>
        <taxon>Lactobacillales</taxon>
        <taxon>Lactobacillaceae</taxon>
        <taxon>Lactobacillus</taxon>
    </lineage>
</organism>
<dbReference type="AlphaFoldDB" id="A0A6G7B335"/>
<dbReference type="Gene3D" id="3.40.50.1000">
    <property type="entry name" value="HAD superfamily/HAD-like"/>
    <property type="match status" value="1"/>
</dbReference>
<protein>
    <submittedName>
        <fullName evidence="1">HAD family hydrolase</fullName>
    </submittedName>
</protein>
<dbReference type="Proteomes" id="UP000501676">
    <property type="component" value="Chromosome"/>
</dbReference>
<dbReference type="GO" id="GO:0016791">
    <property type="term" value="F:phosphatase activity"/>
    <property type="evidence" value="ECO:0007669"/>
    <property type="project" value="UniProtKB-ARBA"/>
</dbReference>
<proteinExistence type="predicted"/>
<dbReference type="RefSeq" id="WP_006729527.1">
    <property type="nucleotide sequence ID" value="NZ_CP045664.1"/>
</dbReference>
<dbReference type="SFLD" id="SFLDS00003">
    <property type="entry name" value="Haloacid_Dehalogenase"/>
    <property type="match status" value="1"/>
</dbReference>
<dbReference type="SFLD" id="SFLDG01140">
    <property type="entry name" value="C2.B:_Phosphomannomutase_and_P"/>
    <property type="match status" value="1"/>
</dbReference>
<dbReference type="Pfam" id="PF08282">
    <property type="entry name" value="Hydrolase_3"/>
    <property type="match status" value="1"/>
</dbReference>
<dbReference type="PROSITE" id="PS01229">
    <property type="entry name" value="COF_2"/>
    <property type="match status" value="1"/>
</dbReference>
<dbReference type="InterPro" id="IPR006379">
    <property type="entry name" value="HAD-SF_hydro_IIB"/>
</dbReference>
<dbReference type="CDD" id="cd07518">
    <property type="entry name" value="HAD_YbiV-Like"/>
    <property type="match status" value="1"/>
</dbReference>
<gene>
    <name evidence="1" type="ORF">G6Z83_05755</name>
</gene>
<keyword evidence="1" id="KW-0378">Hydrolase</keyword>
<evidence type="ECO:0000313" key="1">
    <source>
        <dbReference type="EMBL" id="QIH24175.1"/>
    </source>
</evidence>
<dbReference type="InterPro" id="IPR000150">
    <property type="entry name" value="Cof"/>
</dbReference>
<dbReference type="EMBL" id="CP049228">
    <property type="protein sequence ID" value="QIH24175.1"/>
    <property type="molecule type" value="Genomic_DNA"/>
</dbReference>
<sequence>MIKLIATDMDGTWLREDKTYDEAMFVRIFDLMQEQNIKFVVASGNQHANLLTRFPNHVDKIYFVAENGAMIAQGKQILRIVDIPDDIYHLMLNIVDEMSYPSIVSGVTGAYILKKSGQEFYLENYKYYKNLKQIDNYEEVDDRIFKVSIVVPPELMPTIIKDLRYRYPEIGFVAGSANTIDMSTPGMNKAVGLKYLSYKLGIKSSEMVAFGDSGNDVGMLEYVGHSFAMGTALPEAKKAAKHIIGSCDESAVQYKILDLLTR</sequence>
<dbReference type="PANTHER" id="PTHR10000:SF53">
    <property type="entry name" value="5-AMINO-6-(5-PHOSPHO-D-RIBITYLAMINO)URACIL PHOSPHATASE YBJI-RELATED"/>
    <property type="match status" value="1"/>
</dbReference>
<dbReference type="Gene3D" id="3.30.1240.10">
    <property type="match status" value="1"/>
</dbReference>
<dbReference type="NCBIfam" id="TIGR00099">
    <property type="entry name" value="Cof-subfamily"/>
    <property type="match status" value="1"/>
</dbReference>
<dbReference type="NCBIfam" id="TIGR01484">
    <property type="entry name" value="HAD-SF-IIB"/>
    <property type="match status" value="1"/>
</dbReference>
<evidence type="ECO:0000313" key="2">
    <source>
        <dbReference type="Proteomes" id="UP000501676"/>
    </source>
</evidence>
<reference evidence="1 2" key="1">
    <citation type="submission" date="2020-02" db="EMBL/GenBank/DDBJ databases">
        <title>Complete genome sequences of six Lactobacillus iners strains isolated from the human vagina.</title>
        <authorList>
            <person name="France M.T."/>
            <person name="Rutt L."/>
            <person name="Narina S."/>
            <person name="Arbaugh S."/>
            <person name="Humphrys M.S."/>
            <person name="Ma B."/>
            <person name="Hayward M.R."/>
            <person name="Relman D."/>
            <person name="Kwon D.S."/>
            <person name="Ravel J."/>
        </authorList>
    </citation>
    <scope>NUCLEOTIDE SEQUENCE [LARGE SCALE GENOMIC DNA]</scope>
    <source>
        <strain evidence="1 2">C0210C1</strain>
    </source>
</reference>
<dbReference type="PANTHER" id="PTHR10000">
    <property type="entry name" value="PHOSPHOSERINE PHOSPHATASE"/>
    <property type="match status" value="1"/>
</dbReference>
<dbReference type="GO" id="GO:0000287">
    <property type="term" value="F:magnesium ion binding"/>
    <property type="evidence" value="ECO:0007669"/>
    <property type="project" value="TreeGrafter"/>
</dbReference>
<dbReference type="GO" id="GO:0005829">
    <property type="term" value="C:cytosol"/>
    <property type="evidence" value="ECO:0007669"/>
    <property type="project" value="TreeGrafter"/>
</dbReference>
<dbReference type="InterPro" id="IPR036412">
    <property type="entry name" value="HAD-like_sf"/>
</dbReference>